<comment type="caution">
    <text evidence="1">The sequence shown here is derived from an EMBL/GenBank/DDBJ whole genome shotgun (WGS) entry which is preliminary data.</text>
</comment>
<reference evidence="2" key="1">
    <citation type="journal article" date="2019" name="Int. J. Syst. Evol. Microbiol.">
        <title>The Global Catalogue of Microorganisms (GCM) 10K type strain sequencing project: providing services to taxonomists for standard genome sequencing and annotation.</title>
        <authorList>
            <consortium name="The Broad Institute Genomics Platform"/>
            <consortium name="The Broad Institute Genome Sequencing Center for Infectious Disease"/>
            <person name="Wu L."/>
            <person name="Ma J."/>
        </authorList>
    </citation>
    <scope>NUCLEOTIDE SEQUENCE [LARGE SCALE GENOMIC DNA]</scope>
    <source>
        <strain evidence="2">CCUG 48316</strain>
    </source>
</reference>
<gene>
    <name evidence="1" type="ORF">ACFQE0_08880</name>
</gene>
<protein>
    <submittedName>
        <fullName evidence="1">Uncharacterized protein</fullName>
    </submittedName>
</protein>
<proteinExistence type="predicted"/>
<dbReference type="EMBL" id="JBHSWN010000001">
    <property type="protein sequence ID" value="MFC6789720.1"/>
    <property type="molecule type" value="Genomic_DNA"/>
</dbReference>
<dbReference type="RefSeq" id="WP_378968860.1">
    <property type="nucleotide sequence ID" value="NZ_JBHSWN010000001.1"/>
</dbReference>
<evidence type="ECO:0000313" key="2">
    <source>
        <dbReference type="Proteomes" id="UP001596292"/>
    </source>
</evidence>
<name>A0ABW2BJG5_9HYPH</name>
<keyword evidence="2" id="KW-1185">Reference proteome</keyword>
<evidence type="ECO:0000313" key="1">
    <source>
        <dbReference type="EMBL" id="MFC6789720.1"/>
    </source>
</evidence>
<dbReference type="Proteomes" id="UP001596292">
    <property type="component" value="Unassembled WGS sequence"/>
</dbReference>
<sequence>MRISLAHKLVAVISLLGLVAAGISGFALRQADQEQQRAAATEAAWNAGLQARTLAQAIEHAVVQATAVYTAEDTQEAKARLAGLQSALTDVEQARGPFLTAMDAQLSPERKRKLDLAVKEFIAY</sequence>
<accession>A0ABW2BJG5</accession>
<organism evidence="1 2">
    <name type="scientific">Methylobacterium komagatae</name>
    <dbReference type="NCBI Taxonomy" id="374425"/>
    <lineage>
        <taxon>Bacteria</taxon>
        <taxon>Pseudomonadati</taxon>
        <taxon>Pseudomonadota</taxon>
        <taxon>Alphaproteobacteria</taxon>
        <taxon>Hyphomicrobiales</taxon>
        <taxon>Methylobacteriaceae</taxon>
        <taxon>Methylobacterium</taxon>
    </lineage>
</organism>